<protein>
    <submittedName>
        <fullName evidence="1">Uncharacterized protein</fullName>
    </submittedName>
</protein>
<keyword evidence="2" id="KW-1185">Reference proteome</keyword>
<evidence type="ECO:0000313" key="1">
    <source>
        <dbReference type="EMBL" id="CAI5787593.1"/>
    </source>
</evidence>
<dbReference type="Proteomes" id="UP001178461">
    <property type="component" value="Chromosome 11"/>
</dbReference>
<dbReference type="EMBL" id="OX395136">
    <property type="protein sequence ID" value="CAI5787593.1"/>
    <property type="molecule type" value="Genomic_DNA"/>
</dbReference>
<feature type="non-terminal residue" evidence="1">
    <location>
        <position position="1"/>
    </location>
</feature>
<evidence type="ECO:0000313" key="2">
    <source>
        <dbReference type="Proteomes" id="UP001178461"/>
    </source>
</evidence>
<sequence>RRFSVNRELSCVKCSVASSARSAEDADADRGMWTTATKLFTSRGKESAILRTLILGRHSEQ</sequence>
<accession>A0AA35L1U2</accession>
<reference evidence="1" key="1">
    <citation type="submission" date="2022-12" db="EMBL/GenBank/DDBJ databases">
        <authorList>
            <person name="Alioto T."/>
            <person name="Alioto T."/>
            <person name="Gomez Garrido J."/>
        </authorList>
    </citation>
    <scope>NUCLEOTIDE SEQUENCE</scope>
</reference>
<organism evidence="1 2">
    <name type="scientific">Podarcis lilfordi</name>
    <name type="common">Lilford's wall lizard</name>
    <dbReference type="NCBI Taxonomy" id="74358"/>
    <lineage>
        <taxon>Eukaryota</taxon>
        <taxon>Metazoa</taxon>
        <taxon>Chordata</taxon>
        <taxon>Craniata</taxon>
        <taxon>Vertebrata</taxon>
        <taxon>Euteleostomi</taxon>
        <taxon>Lepidosauria</taxon>
        <taxon>Squamata</taxon>
        <taxon>Bifurcata</taxon>
        <taxon>Unidentata</taxon>
        <taxon>Episquamata</taxon>
        <taxon>Laterata</taxon>
        <taxon>Lacertibaenia</taxon>
        <taxon>Lacertidae</taxon>
        <taxon>Podarcis</taxon>
    </lineage>
</organism>
<gene>
    <name evidence="1" type="ORF">PODLI_1B024853</name>
</gene>
<name>A0AA35L1U2_9SAUR</name>
<dbReference type="AlphaFoldDB" id="A0AA35L1U2"/>
<proteinExistence type="predicted"/>